<dbReference type="Proteomes" id="UP000039324">
    <property type="component" value="Unassembled WGS sequence"/>
</dbReference>
<evidence type="ECO:0000313" key="3">
    <source>
        <dbReference type="EMBL" id="CEO98251.1"/>
    </source>
</evidence>
<gene>
    <name evidence="3" type="ORF">PBRA_006365</name>
    <name evidence="4" type="ORF">PLBR_LOCUS2390</name>
</gene>
<name>A0A0G4IT28_PLABS</name>
<keyword evidence="4" id="KW-0496">Mitochondrion</keyword>
<reference evidence="3 5" key="1">
    <citation type="submission" date="2015-02" db="EMBL/GenBank/DDBJ databases">
        <authorList>
            <person name="Chooi Y.-H."/>
        </authorList>
    </citation>
    <scope>NUCLEOTIDE SEQUENCE [LARGE SCALE GENOMIC DNA]</scope>
    <source>
        <strain evidence="3">E3</strain>
    </source>
</reference>
<organism evidence="3 5">
    <name type="scientific">Plasmodiophora brassicae</name>
    <name type="common">Clubroot disease agent</name>
    <dbReference type="NCBI Taxonomy" id="37360"/>
    <lineage>
        <taxon>Eukaryota</taxon>
        <taxon>Sar</taxon>
        <taxon>Rhizaria</taxon>
        <taxon>Endomyxa</taxon>
        <taxon>Phytomyxea</taxon>
        <taxon>Plasmodiophorida</taxon>
        <taxon>Plasmodiophoridae</taxon>
        <taxon>Plasmodiophora</taxon>
    </lineage>
</organism>
<evidence type="ECO:0000313" key="5">
    <source>
        <dbReference type="Proteomes" id="UP000039324"/>
    </source>
</evidence>
<proteinExistence type="predicted"/>
<dbReference type="AlphaFoldDB" id="A0A0G4IT28"/>
<feature type="region of interest" description="Disordered" evidence="1">
    <location>
        <begin position="208"/>
        <end position="239"/>
    </location>
</feature>
<feature type="signal peptide" evidence="2">
    <location>
        <begin position="1"/>
        <end position="21"/>
    </location>
</feature>
<feature type="compositionally biased region" description="Basic residues" evidence="1">
    <location>
        <begin position="215"/>
        <end position="236"/>
    </location>
</feature>
<feature type="region of interest" description="Disordered" evidence="1">
    <location>
        <begin position="49"/>
        <end position="69"/>
    </location>
</feature>
<sequence>MTANRVAIAALFLVVGRLASAFELMEMHNVNDELEDFAHAHHDGYFQKGHSLDHMDDEDINHERDMDRNGGSPHYPSWYEYDLGPHGEVPIGPEAYHDARVGHGVYDNRAEFDLYDRGLPGHVHDEDVVEEPYHGAFEHGHPHGYEHGYPYPEGVEHGYPGHDLGHEYYGGQAHGLHDAHEMNLPFQGPHPQGDVNGFNMLHQQEYEEAGDGGRHPHAWKHGHHHAHNPNGRQHHNGHGDLETHLHDDF</sequence>
<dbReference type="Proteomes" id="UP000290189">
    <property type="component" value="Unassembled WGS sequence"/>
</dbReference>
<geneLocation type="mitochondrion" evidence="4"/>
<evidence type="ECO:0000313" key="6">
    <source>
        <dbReference type="Proteomes" id="UP000290189"/>
    </source>
</evidence>
<feature type="chain" id="PRO_5035990748" description="Histidine-rich glycoprotein-like" evidence="2">
    <location>
        <begin position="22"/>
        <end position="249"/>
    </location>
</feature>
<protein>
    <recommendedName>
        <fullName evidence="7">Histidine-rich glycoprotein-like</fullName>
    </recommendedName>
</protein>
<accession>A0A0G4IT28</accession>
<evidence type="ECO:0000256" key="2">
    <source>
        <dbReference type="SAM" id="SignalP"/>
    </source>
</evidence>
<evidence type="ECO:0000313" key="4">
    <source>
        <dbReference type="EMBL" id="SPQ95175.1"/>
    </source>
</evidence>
<reference evidence="4 6" key="2">
    <citation type="submission" date="2018-03" db="EMBL/GenBank/DDBJ databases">
        <authorList>
            <person name="Fogelqvist J."/>
        </authorList>
    </citation>
    <scope>NUCLEOTIDE SEQUENCE [LARGE SCALE GENOMIC DNA]</scope>
</reference>
<dbReference type="EMBL" id="CDSF01000083">
    <property type="protein sequence ID" value="CEO98251.1"/>
    <property type="molecule type" value="Genomic_DNA"/>
</dbReference>
<evidence type="ECO:0000256" key="1">
    <source>
        <dbReference type="SAM" id="MobiDB-lite"/>
    </source>
</evidence>
<dbReference type="EMBL" id="OVEO01000003">
    <property type="protein sequence ID" value="SPQ95175.1"/>
    <property type="molecule type" value="Genomic_DNA"/>
</dbReference>
<evidence type="ECO:0008006" key="7">
    <source>
        <dbReference type="Google" id="ProtNLM"/>
    </source>
</evidence>
<keyword evidence="5" id="KW-1185">Reference proteome</keyword>
<keyword evidence="2" id="KW-0732">Signal</keyword>